<dbReference type="InterPro" id="IPR003439">
    <property type="entry name" value="ABC_transporter-like_ATP-bd"/>
</dbReference>
<dbReference type="InterPro" id="IPR013525">
    <property type="entry name" value="ABC2_TM"/>
</dbReference>
<dbReference type="InterPro" id="IPR027417">
    <property type="entry name" value="P-loop_NTPase"/>
</dbReference>
<dbReference type="EMBL" id="SLWY01000005">
    <property type="protein sequence ID" value="TCO82440.1"/>
    <property type="molecule type" value="Genomic_DNA"/>
</dbReference>
<dbReference type="Pfam" id="PF00005">
    <property type="entry name" value="ABC_tran"/>
    <property type="match status" value="2"/>
</dbReference>
<dbReference type="InterPro" id="IPR003593">
    <property type="entry name" value="AAA+_ATPase"/>
</dbReference>
<sequence>MSAPLAQLEAVGHRYGAAVALAEVDLALPAGVMVGLIGPDGVGKSTLLALLAGVRRVQHGRVRVFGGDVSARQHRAELRARIAYMPQGLGRNLYPTLSVHENVDFFGRLFGQRAAERRARIDELLTGTGLAPFAGRPAGKLSGGMKQKLGLCCALIHEPDLLILDEPTTGVDPLSRRQFWELIARIRARRPGLSVLVATAYMEEAERFDHLVMMDAGRVLATGTPAALRARGDAATLEAAFIALLPPARRHGHREPQIPPRPAAHAEVAIEAAGLTRRFGDFTAVDGVDFRIERGEIFGFLGSNGCGKTTTMKMLTGLLPASAGRAWLFGRPVDAADLGVRLRIGYMTQAFSLYRELSVAQNLALHARLLRVDPAVAGARIAGLVADFDLGEVLDVPAERLPLGLKQRLSLACAVIHRPEVLILDEPTSGVDPVARDRFWELLSTLSRGAGVTIFVSTHFMNEAARCDRISLMHAGRVLAQDAPAALIASCGARDLEGAFVHYLEAAQPAAAAPAAAPAAPAVRAAAPAAVAPRFSLARLLTFSRREALEVMRDPIRLAFALLGTLGLMVVMGLGITFDVEGLRYAVLDRDRSPESRAYLENFAGARYFREQPPLADTTEAERRLRGADILFAIEIPPGFGRDLLRGRTPEVGFLVDGAMPFRAETARGYIQGVHARYLDELARDGGADATLPATIETRFRYNQAFRSIDAIVPGVIALLLLVIPATLTALGVVREKELGSITNLYASPATRLEFLLGKQLPYVGIGLVNATLLVLLARFGFGVPLKGSLAALAAGVLLYVVAATAWGLLISTVTRTQIAALFGAFILTMMPSINFSGLIAPVSSLAGAAAVMGYGFPASWFLKISVGVFTKALGFRELAPNYLALAGFIVVYTSAAVALLARQED</sequence>
<dbReference type="PROSITE" id="PS51012">
    <property type="entry name" value="ABC_TM2"/>
    <property type="match status" value="1"/>
</dbReference>
<feature type="transmembrane region" description="Helical" evidence="7">
    <location>
        <begin position="843"/>
        <end position="863"/>
    </location>
</feature>
<dbReference type="InterPro" id="IPR017871">
    <property type="entry name" value="ABC_transporter-like_CS"/>
</dbReference>
<keyword evidence="11" id="KW-1185">Reference proteome</keyword>
<dbReference type="Pfam" id="PF12698">
    <property type="entry name" value="ABC2_membrane_3"/>
    <property type="match status" value="1"/>
</dbReference>
<dbReference type="InterPro" id="IPR047651">
    <property type="entry name" value="ABC2_perm_RbbA"/>
</dbReference>
<feature type="transmembrane region" description="Helical" evidence="7">
    <location>
        <begin position="711"/>
        <end position="734"/>
    </location>
</feature>
<feature type="transmembrane region" description="Helical" evidence="7">
    <location>
        <begin position="790"/>
        <end position="811"/>
    </location>
</feature>
<feature type="transmembrane region" description="Helical" evidence="7">
    <location>
        <begin position="883"/>
        <end position="902"/>
    </location>
</feature>
<dbReference type="InterPro" id="IPR047817">
    <property type="entry name" value="ABC2_TM_bact-type"/>
</dbReference>
<dbReference type="GO" id="GO:0016020">
    <property type="term" value="C:membrane"/>
    <property type="evidence" value="ECO:0007669"/>
    <property type="project" value="UniProtKB-SubCell"/>
</dbReference>
<keyword evidence="5 7" id="KW-1133">Transmembrane helix</keyword>
<protein>
    <submittedName>
        <fullName evidence="10">Ribosome-dependent ATPase</fullName>
    </submittedName>
</protein>
<dbReference type="OrthoDB" id="9805029at2"/>
<comment type="caution">
    <text evidence="10">The sequence shown here is derived from an EMBL/GenBank/DDBJ whole genome shotgun (WGS) entry which is preliminary data.</text>
</comment>
<evidence type="ECO:0000256" key="3">
    <source>
        <dbReference type="ARBA" id="ARBA00022741"/>
    </source>
</evidence>
<evidence type="ECO:0000256" key="4">
    <source>
        <dbReference type="ARBA" id="ARBA00022840"/>
    </source>
</evidence>
<accession>A0A4V2SD93</accession>
<organism evidence="10 11">
    <name type="scientific">Plasticicumulans lactativorans</name>
    <dbReference type="NCBI Taxonomy" id="1133106"/>
    <lineage>
        <taxon>Bacteria</taxon>
        <taxon>Pseudomonadati</taxon>
        <taxon>Pseudomonadota</taxon>
        <taxon>Gammaproteobacteria</taxon>
        <taxon>Candidatus Competibacteraceae</taxon>
        <taxon>Plasticicumulans</taxon>
    </lineage>
</organism>
<feature type="domain" description="ABC transporter" evidence="8">
    <location>
        <begin position="270"/>
        <end position="500"/>
    </location>
</feature>
<dbReference type="PROSITE" id="PS50893">
    <property type="entry name" value="ABC_TRANSPORTER_2"/>
    <property type="match status" value="2"/>
</dbReference>
<gene>
    <name evidence="10" type="ORF">EV699_105231</name>
</gene>
<dbReference type="GO" id="GO:0016887">
    <property type="term" value="F:ATP hydrolysis activity"/>
    <property type="evidence" value="ECO:0007669"/>
    <property type="project" value="InterPro"/>
</dbReference>
<dbReference type="Proteomes" id="UP000295765">
    <property type="component" value="Unassembled WGS sequence"/>
</dbReference>
<dbReference type="GO" id="GO:0140359">
    <property type="term" value="F:ABC-type transporter activity"/>
    <property type="evidence" value="ECO:0007669"/>
    <property type="project" value="InterPro"/>
</dbReference>
<evidence type="ECO:0000313" key="11">
    <source>
        <dbReference type="Proteomes" id="UP000295765"/>
    </source>
</evidence>
<dbReference type="PANTHER" id="PTHR43038">
    <property type="entry name" value="ATP-BINDING CASSETTE, SUB-FAMILY H, MEMBER 1"/>
    <property type="match status" value="1"/>
</dbReference>
<evidence type="ECO:0000256" key="5">
    <source>
        <dbReference type="ARBA" id="ARBA00022989"/>
    </source>
</evidence>
<keyword evidence="6 7" id="KW-0472">Membrane</keyword>
<feature type="domain" description="ABC transporter" evidence="8">
    <location>
        <begin position="6"/>
        <end position="241"/>
    </location>
</feature>
<evidence type="ECO:0000313" key="10">
    <source>
        <dbReference type="EMBL" id="TCO82440.1"/>
    </source>
</evidence>
<dbReference type="Gene3D" id="3.40.1710.10">
    <property type="entry name" value="abc type-2 transporter like domain"/>
    <property type="match status" value="1"/>
</dbReference>
<keyword evidence="3" id="KW-0547">Nucleotide-binding</keyword>
<dbReference type="CDD" id="cd03230">
    <property type="entry name" value="ABC_DR_subfamily_A"/>
    <property type="match status" value="2"/>
</dbReference>
<evidence type="ECO:0000256" key="6">
    <source>
        <dbReference type="ARBA" id="ARBA00023136"/>
    </source>
</evidence>
<evidence type="ECO:0000256" key="2">
    <source>
        <dbReference type="ARBA" id="ARBA00022692"/>
    </source>
</evidence>
<comment type="subcellular location">
    <subcellularLocation>
        <location evidence="1">Membrane</location>
        <topology evidence="1">Multi-pass membrane protein</topology>
    </subcellularLocation>
</comment>
<evidence type="ECO:0000259" key="8">
    <source>
        <dbReference type="PROSITE" id="PS50893"/>
    </source>
</evidence>
<evidence type="ECO:0000256" key="1">
    <source>
        <dbReference type="ARBA" id="ARBA00004141"/>
    </source>
</evidence>
<proteinExistence type="predicted"/>
<dbReference type="SMART" id="SM00382">
    <property type="entry name" value="AAA"/>
    <property type="match status" value="2"/>
</dbReference>
<reference evidence="10 11" key="1">
    <citation type="submission" date="2019-03" db="EMBL/GenBank/DDBJ databases">
        <title>Genomic Encyclopedia of Type Strains, Phase IV (KMG-IV): sequencing the most valuable type-strain genomes for metagenomic binning, comparative biology and taxonomic classification.</title>
        <authorList>
            <person name="Goeker M."/>
        </authorList>
    </citation>
    <scope>NUCLEOTIDE SEQUENCE [LARGE SCALE GENOMIC DNA]</scope>
    <source>
        <strain evidence="10 11">DSM 25287</strain>
    </source>
</reference>
<dbReference type="PANTHER" id="PTHR43038:SF4">
    <property type="entry name" value="RIBOSOME-ASSOCIATED ATPASE"/>
    <property type="match status" value="1"/>
</dbReference>
<name>A0A4V2SD93_9GAMM</name>
<feature type="transmembrane region" description="Helical" evidence="7">
    <location>
        <begin position="817"/>
        <end position="836"/>
    </location>
</feature>
<dbReference type="Gene3D" id="3.40.50.300">
    <property type="entry name" value="P-loop containing nucleotide triphosphate hydrolases"/>
    <property type="match status" value="2"/>
</dbReference>
<dbReference type="AlphaFoldDB" id="A0A4V2SD93"/>
<evidence type="ECO:0000259" key="9">
    <source>
        <dbReference type="PROSITE" id="PS51012"/>
    </source>
</evidence>
<feature type="transmembrane region" description="Helical" evidence="7">
    <location>
        <begin position="558"/>
        <end position="580"/>
    </location>
</feature>
<feature type="transmembrane region" description="Helical" evidence="7">
    <location>
        <begin position="761"/>
        <end position="778"/>
    </location>
</feature>
<feature type="domain" description="ABC transmembrane type-2" evidence="9">
    <location>
        <begin position="672"/>
        <end position="904"/>
    </location>
</feature>
<dbReference type="NCBIfam" id="NF033858">
    <property type="entry name" value="ABC2_perm_RbbA"/>
    <property type="match status" value="1"/>
</dbReference>
<dbReference type="RefSeq" id="WP_132539873.1">
    <property type="nucleotide sequence ID" value="NZ_SLWY01000005.1"/>
</dbReference>
<dbReference type="PROSITE" id="PS00211">
    <property type="entry name" value="ABC_TRANSPORTER_1"/>
    <property type="match status" value="1"/>
</dbReference>
<dbReference type="SUPFAM" id="SSF52540">
    <property type="entry name" value="P-loop containing nucleoside triphosphate hydrolases"/>
    <property type="match status" value="2"/>
</dbReference>
<dbReference type="GO" id="GO:0005524">
    <property type="term" value="F:ATP binding"/>
    <property type="evidence" value="ECO:0007669"/>
    <property type="project" value="UniProtKB-KW"/>
</dbReference>
<keyword evidence="4" id="KW-0067">ATP-binding</keyword>
<keyword evidence="2 7" id="KW-0812">Transmembrane</keyword>
<evidence type="ECO:0000256" key="7">
    <source>
        <dbReference type="SAM" id="Phobius"/>
    </source>
</evidence>